<name>A0ABV7Z608_9DEIO</name>
<comment type="caution">
    <text evidence="2">The sequence shown here is derived from an EMBL/GenBank/DDBJ whole genome shotgun (WGS) entry which is preliminary data.</text>
</comment>
<evidence type="ECO:0000313" key="2">
    <source>
        <dbReference type="EMBL" id="MFC3831564.1"/>
    </source>
</evidence>
<dbReference type="RefSeq" id="WP_322473674.1">
    <property type="nucleotide sequence ID" value="NZ_JBHRZG010000002.1"/>
</dbReference>
<evidence type="ECO:0000313" key="3">
    <source>
        <dbReference type="Proteomes" id="UP001595803"/>
    </source>
</evidence>
<organism evidence="2 3">
    <name type="scientific">Deinococcus rufus</name>
    <dbReference type="NCBI Taxonomy" id="2136097"/>
    <lineage>
        <taxon>Bacteria</taxon>
        <taxon>Thermotogati</taxon>
        <taxon>Deinococcota</taxon>
        <taxon>Deinococci</taxon>
        <taxon>Deinococcales</taxon>
        <taxon>Deinococcaceae</taxon>
        <taxon>Deinococcus</taxon>
    </lineage>
</organism>
<reference evidence="3" key="1">
    <citation type="journal article" date="2019" name="Int. J. Syst. Evol. Microbiol.">
        <title>The Global Catalogue of Microorganisms (GCM) 10K type strain sequencing project: providing services to taxonomists for standard genome sequencing and annotation.</title>
        <authorList>
            <consortium name="The Broad Institute Genomics Platform"/>
            <consortium name="The Broad Institute Genome Sequencing Center for Infectious Disease"/>
            <person name="Wu L."/>
            <person name="Ma J."/>
        </authorList>
    </citation>
    <scope>NUCLEOTIDE SEQUENCE [LARGE SCALE GENOMIC DNA]</scope>
    <source>
        <strain evidence="3">CCTCC AB 2017081</strain>
    </source>
</reference>
<dbReference type="EMBL" id="JBHRZG010000002">
    <property type="protein sequence ID" value="MFC3831564.1"/>
    <property type="molecule type" value="Genomic_DNA"/>
</dbReference>
<feature type="compositionally biased region" description="Basic and acidic residues" evidence="1">
    <location>
        <begin position="58"/>
        <end position="77"/>
    </location>
</feature>
<keyword evidence="3" id="KW-1185">Reference proteome</keyword>
<accession>A0ABV7Z608</accession>
<gene>
    <name evidence="2" type="ORF">ACFOSB_01645</name>
</gene>
<feature type="region of interest" description="Disordered" evidence="1">
    <location>
        <begin position="55"/>
        <end position="77"/>
    </location>
</feature>
<proteinExistence type="predicted"/>
<evidence type="ECO:0000256" key="1">
    <source>
        <dbReference type="SAM" id="MobiDB-lite"/>
    </source>
</evidence>
<protein>
    <submittedName>
        <fullName evidence="2">Uncharacterized protein</fullName>
    </submittedName>
</protein>
<sequence length="77" mass="8852">MTTREEAKAKLDALSETEFQQVVDFLDAQQRRHHAQADELARLLDVLAEPLPGAEQDELLRDLEHRPWRSGTAEDRS</sequence>
<dbReference type="Proteomes" id="UP001595803">
    <property type="component" value="Unassembled WGS sequence"/>
</dbReference>